<name>H0QQR5_ARTG1</name>
<comment type="caution">
    <text evidence="2">The sequence shown here is derived from an EMBL/GenBank/DDBJ whole genome shotgun (WGS) entry which is preliminary data.</text>
</comment>
<dbReference type="EMBL" id="BAEG01000083">
    <property type="protein sequence ID" value="GAB15166.1"/>
    <property type="molecule type" value="Genomic_DNA"/>
</dbReference>
<dbReference type="InterPro" id="IPR010879">
    <property type="entry name" value="DUF1508"/>
</dbReference>
<keyword evidence="3" id="KW-1185">Reference proteome</keyword>
<dbReference type="AlphaFoldDB" id="H0QQR5"/>
<dbReference type="Gene3D" id="2.30.29.80">
    <property type="match status" value="1"/>
</dbReference>
<dbReference type="STRING" id="1077972.ARGLB_083_00540"/>
<reference evidence="2 3" key="1">
    <citation type="submission" date="2011-12" db="EMBL/GenBank/DDBJ databases">
        <title>Whole genome shotgun sequence of Arthrobacter globiformis NBRC 12137.</title>
        <authorList>
            <person name="Miyazawa S."/>
            <person name="Hosoyama A."/>
            <person name="Tsuchikane K."/>
            <person name="Katsumata H."/>
            <person name="Yamazaki S."/>
            <person name="Fujita N."/>
        </authorList>
    </citation>
    <scope>NUCLEOTIDE SEQUENCE [LARGE SCALE GENOMIC DNA]</scope>
    <source>
        <strain evidence="2 3">NBRC 12137</strain>
    </source>
</reference>
<dbReference type="SUPFAM" id="SSF160113">
    <property type="entry name" value="YegP-like"/>
    <property type="match status" value="1"/>
</dbReference>
<sequence length="113" mass="12153">MFLGDMPGNAARTEGIIMAGHFEIIDAPDGGFRVRLLDATGTLVATSVKYPTKQAAVAGISYTREIAGTGLIRDMSRGGHGEIIIPKSRHGHATVRINSHTRFPAADRQAHFR</sequence>
<evidence type="ECO:0000313" key="2">
    <source>
        <dbReference type="EMBL" id="GAB15166.1"/>
    </source>
</evidence>
<gene>
    <name evidence="2" type="ORF">ARGLB_083_00540</name>
</gene>
<organism evidence="2 3">
    <name type="scientific">Arthrobacter globiformis (strain ATCC 8010 / DSM 20124 / JCM 1332 / NBRC 12137 / NCIMB 8907 / NRRL B-2979 / 168)</name>
    <dbReference type="NCBI Taxonomy" id="1077972"/>
    <lineage>
        <taxon>Bacteria</taxon>
        <taxon>Bacillati</taxon>
        <taxon>Actinomycetota</taxon>
        <taxon>Actinomycetes</taxon>
        <taxon>Micrococcales</taxon>
        <taxon>Micrococcaceae</taxon>
        <taxon>Arthrobacter</taxon>
    </lineage>
</organism>
<dbReference type="InterPro" id="IPR036913">
    <property type="entry name" value="YegP-like_sf"/>
</dbReference>
<dbReference type="Proteomes" id="UP000003828">
    <property type="component" value="Unassembled WGS sequence"/>
</dbReference>
<accession>H0QQR5</accession>
<proteinExistence type="predicted"/>
<feature type="domain" description="DUF1508" evidence="1">
    <location>
        <begin position="29"/>
        <end position="68"/>
    </location>
</feature>
<protein>
    <recommendedName>
        <fullName evidence="1">DUF1508 domain-containing protein</fullName>
    </recommendedName>
</protein>
<dbReference type="Pfam" id="PF07411">
    <property type="entry name" value="DUF1508"/>
    <property type="match status" value="1"/>
</dbReference>
<evidence type="ECO:0000259" key="1">
    <source>
        <dbReference type="Pfam" id="PF07411"/>
    </source>
</evidence>
<evidence type="ECO:0000313" key="3">
    <source>
        <dbReference type="Proteomes" id="UP000003828"/>
    </source>
</evidence>